<name>A0A7C8I006_9PLEO</name>
<gene>
    <name evidence="2" type="ORF">BDV95DRAFT_598724</name>
</gene>
<accession>A0A7C8I006</accession>
<feature type="region of interest" description="Disordered" evidence="1">
    <location>
        <begin position="77"/>
        <end position="98"/>
    </location>
</feature>
<dbReference type="Proteomes" id="UP000481861">
    <property type="component" value="Unassembled WGS sequence"/>
</dbReference>
<evidence type="ECO:0000256" key="1">
    <source>
        <dbReference type="SAM" id="MobiDB-lite"/>
    </source>
</evidence>
<dbReference type="EMBL" id="JAADJZ010000026">
    <property type="protein sequence ID" value="KAF2866848.1"/>
    <property type="molecule type" value="Genomic_DNA"/>
</dbReference>
<evidence type="ECO:0000313" key="3">
    <source>
        <dbReference type="Proteomes" id="UP000481861"/>
    </source>
</evidence>
<reference evidence="2 3" key="1">
    <citation type="submission" date="2020-01" db="EMBL/GenBank/DDBJ databases">
        <authorList>
            <consortium name="DOE Joint Genome Institute"/>
            <person name="Haridas S."/>
            <person name="Albert R."/>
            <person name="Binder M."/>
            <person name="Bloem J."/>
            <person name="Labutti K."/>
            <person name="Salamov A."/>
            <person name="Andreopoulos B."/>
            <person name="Baker S.E."/>
            <person name="Barry K."/>
            <person name="Bills G."/>
            <person name="Bluhm B.H."/>
            <person name="Cannon C."/>
            <person name="Castanera R."/>
            <person name="Culley D.E."/>
            <person name="Daum C."/>
            <person name="Ezra D."/>
            <person name="Gonzalez J.B."/>
            <person name="Henrissat B."/>
            <person name="Kuo A."/>
            <person name="Liang C."/>
            <person name="Lipzen A."/>
            <person name="Lutzoni F."/>
            <person name="Magnuson J."/>
            <person name="Mondo S."/>
            <person name="Nolan M."/>
            <person name="Ohm R."/>
            <person name="Pangilinan J."/>
            <person name="Park H.-J.H."/>
            <person name="Ramirez L."/>
            <person name="Alfaro M."/>
            <person name="Sun H."/>
            <person name="Tritt A."/>
            <person name="Yoshinaga Y."/>
            <person name="Zwiers L.-H.L."/>
            <person name="Turgeon B.G."/>
            <person name="Goodwin S.B."/>
            <person name="Spatafora J.W."/>
            <person name="Crous P.W."/>
            <person name="Grigoriev I.V."/>
        </authorList>
    </citation>
    <scope>NUCLEOTIDE SEQUENCE [LARGE SCALE GENOMIC DNA]</scope>
    <source>
        <strain evidence="2 3">CBS 611.86</strain>
    </source>
</reference>
<dbReference type="AlphaFoldDB" id="A0A7C8I006"/>
<protein>
    <submittedName>
        <fullName evidence="2">Uncharacterized protein</fullName>
    </submittedName>
</protein>
<evidence type="ECO:0000313" key="2">
    <source>
        <dbReference type="EMBL" id="KAF2866848.1"/>
    </source>
</evidence>
<proteinExistence type="predicted"/>
<comment type="caution">
    <text evidence="2">The sequence shown here is derived from an EMBL/GenBank/DDBJ whole genome shotgun (WGS) entry which is preliminary data.</text>
</comment>
<sequence length="177" mass="19288">MLSRSARKRKKSGFFSPSFFVETDSPSNAYSALQLPERIVYYLPYQIWPSSKFVSTESMLSSSKTFFVASSPLTGRHTNLSSKGHRARSSAISGGRLSHGDLPRRHGLGLGLLDIVTRSCCRPIPSLEGAGHHCRFGAPLVGQQNIGIEGIDAGKNYSHSGVENMSDEIALRGYEPD</sequence>
<keyword evidence="3" id="KW-1185">Reference proteome</keyword>
<organism evidence="2 3">
    <name type="scientific">Massariosphaeria phaeospora</name>
    <dbReference type="NCBI Taxonomy" id="100035"/>
    <lineage>
        <taxon>Eukaryota</taxon>
        <taxon>Fungi</taxon>
        <taxon>Dikarya</taxon>
        <taxon>Ascomycota</taxon>
        <taxon>Pezizomycotina</taxon>
        <taxon>Dothideomycetes</taxon>
        <taxon>Pleosporomycetidae</taxon>
        <taxon>Pleosporales</taxon>
        <taxon>Pleosporales incertae sedis</taxon>
        <taxon>Massariosphaeria</taxon>
    </lineage>
</organism>